<comment type="function">
    <text evidence="1">Could be involved in insertion of integral membrane proteins into the membrane.</text>
</comment>
<evidence type="ECO:0000313" key="3">
    <source>
        <dbReference type="Proteomes" id="UP001596364"/>
    </source>
</evidence>
<evidence type="ECO:0000256" key="1">
    <source>
        <dbReference type="HAMAP-Rule" id="MF_00386"/>
    </source>
</evidence>
<comment type="subcellular location">
    <subcellularLocation>
        <location evidence="1">Cell membrane</location>
        <topology evidence="1">Peripheral membrane protein</topology>
        <orientation evidence="1">Cytoplasmic side</orientation>
    </subcellularLocation>
</comment>
<proteinExistence type="inferred from homology"/>
<dbReference type="InterPro" id="IPR002696">
    <property type="entry name" value="Membr_insert_effic_factor_YidD"/>
</dbReference>
<organism evidence="2 3">
    <name type="scientific">Pseudobowmanella zhangzhouensis</name>
    <dbReference type="NCBI Taxonomy" id="1537679"/>
    <lineage>
        <taxon>Bacteria</taxon>
        <taxon>Pseudomonadati</taxon>
        <taxon>Pseudomonadota</taxon>
        <taxon>Gammaproteobacteria</taxon>
        <taxon>Alteromonadales</taxon>
        <taxon>Alteromonadaceae</taxon>
    </lineage>
</organism>
<dbReference type="SMART" id="SM01234">
    <property type="entry name" value="Haemolytic"/>
    <property type="match status" value="1"/>
</dbReference>
<dbReference type="NCBIfam" id="TIGR00278">
    <property type="entry name" value="membrane protein insertion efficiency factor YidD"/>
    <property type="match status" value="1"/>
</dbReference>
<reference evidence="3" key="1">
    <citation type="journal article" date="2019" name="Int. J. Syst. Evol. Microbiol.">
        <title>The Global Catalogue of Microorganisms (GCM) 10K type strain sequencing project: providing services to taxonomists for standard genome sequencing and annotation.</title>
        <authorList>
            <consortium name="The Broad Institute Genomics Platform"/>
            <consortium name="The Broad Institute Genome Sequencing Center for Infectious Disease"/>
            <person name="Wu L."/>
            <person name="Ma J."/>
        </authorList>
    </citation>
    <scope>NUCLEOTIDE SEQUENCE [LARGE SCALE GENOMIC DNA]</scope>
    <source>
        <strain evidence="3">CGMCC 1.16031</strain>
    </source>
</reference>
<dbReference type="EMBL" id="JBHSUS010000001">
    <property type="protein sequence ID" value="MFC6441678.1"/>
    <property type="molecule type" value="Genomic_DNA"/>
</dbReference>
<keyword evidence="1" id="KW-0472">Membrane</keyword>
<keyword evidence="3" id="KW-1185">Reference proteome</keyword>
<sequence>MEPHLSPLQRALIAGLKGYKCCISPLLGQNCRFYPSCSNYAMEAIKVHGAAIGGWLTVKRIIKCNPLHPGGIDPVPEKPSKETE</sequence>
<evidence type="ECO:0000313" key="2">
    <source>
        <dbReference type="EMBL" id="MFC6441678.1"/>
    </source>
</evidence>
<dbReference type="HAMAP" id="MF_00386">
    <property type="entry name" value="UPF0161_YidD"/>
    <property type="match status" value="1"/>
</dbReference>
<accession>A0ABW1XQL5</accession>
<dbReference type="RefSeq" id="WP_217350808.1">
    <property type="nucleotide sequence ID" value="NZ_JBHSUS010000001.1"/>
</dbReference>
<name>A0ABW1XQL5_9ALTE</name>
<dbReference type="Proteomes" id="UP001596364">
    <property type="component" value="Unassembled WGS sequence"/>
</dbReference>
<dbReference type="Pfam" id="PF01809">
    <property type="entry name" value="YidD"/>
    <property type="match status" value="1"/>
</dbReference>
<protein>
    <recommendedName>
        <fullName evidence="1">Putative membrane protein insertion efficiency factor</fullName>
    </recommendedName>
</protein>
<keyword evidence="1" id="KW-1003">Cell membrane</keyword>
<comment type="similarity">
    <text evidence="1">Belongs to the UPF0161 family.</text>
</comment>
<dbReference type="PANTHER" id="PTHR33383">
    <property type="entry name" value="MEMBRANE PROTEIN INSERTION EFFICIENCY FACTOR-RELATED"/>
    <property type="match status" value="1"/>
</dbReference>
<comment type="caution">
    <text evidence="2">The sequence shown here is derived from an EMBL/GenBank/DDBJ whole genome shotgun (WGS) entry which is preliminary data.</text>
</comment>
<dbReference type="PANTHER" id="PTHR33383:SF1">
    <property type="entry name" value="MEMBRANE PROTEIN INSERTION EFFICIENCY FACTOR-RELATED"/>
    <property type="match status" value="1"/>
</dbReference>
<gene>
    <name evidence="2" type="primary">yidD</name>
    <name evidence="2" type="ORF">ACFP85_16105</name>
</gene>